<evidence type="ECO:0000313" key="1">
    <source>
        <dbReference type="EMBL" id="KAJ2969978.1"/>
    </source>
</evidence>
<protein>
    <submittedName>
        <fullName evidence="1">Uncharacterized protein</fullName>
    </submittedName>
</protein>
<accession>A0ACC1MUW2</accession>
<dbReference type="EMBL" id="JANJQO010001629">
    <property type="protein sequence ID" value="KAJ2969978.1"/>
    <property type="molecule type" value="Genomic_DNA"/>
</dbReference>
<comment type="caution">
    <text evidence="1">The sequence shown here is derived from an EMBL/GenBank/DDBJ whole genome shotgun (WGS) entry which is preliminary data.</text>
</comment>
<evidence type="ECO:0000313" key="2">
    <source>
        <dbReference type="Proteomes" id="UP001143910"/>
    </source>
</evidence>
<gene>
    <name evidence="1" type="ORF">NQ176_g8400</name>
</gene>
<dbReference type="Proteomes" id="UP001143910">
    <property type="component" value="Unassembled WGS sequence"/>
</dbReference>
<proteinExistence type="predicted"/>
<name>A0ACC1MUW2_9HYPO</name>
<reference evidence="1" key="1">
    <citation type="submission" date="2022-08" db="EMBL/GenBank/DDBJ databases">
        <title>Genome Sequence of Lecanicillium fungicola.</title>
        <authorList>
            <person name="Buettner E."/>
        </authorList>
    </citation>
    <scope>NUCLEOTIDE SEQUENCE</scope>
    <source>
        <strain evidence="1">Babe33</strain>
    </source>
</reference>
<organism evidence="1 2">
    <name type="scientific">Zarea fungicola</name>
    <dbReference type="NCBI Taxonomy" id="93591"/>
    <lineage>
        <taxon>Eukaryota</taxon>
        <taxon>Fungi</taxon>
        <taxon>Dikarya</taxon>
        <taxon>Ascomycota</taxon>
        <taxon>Pezizomycotina</taxon>
        <taxon>Sordariomycetes</taxon>
        <taxon>Hypocreomycetidae</taxon>
        <taxon>Hypocreales</taxon>
        <taxon>Cordycipitaceae</taxon>
        <taxon>Zarea</taxon>
    </lineage>
</organism>
<sequence>MMVGAFSKVVEERMLPGNDNRDMIIASAKINKGVHAFFADRELREPRLNKQATAVRKLERQLQQQQRGDEREEESGKRLQEVADEEASDGRDGKKGAAEPEHRVRQGSDFVWNTSKPMGPKKKSRRAHAADSVVTAAEHSVIDRWVQGSGDHTLQADTTVPNEDFLHIKSPVNDKISSGTKSTDTVKFESNGG</sequence>
<keyword evidence="2" id="KW-1185">Reference proteome</keyword>